<evidence type="ECO:0000256" key="8">
    <source>
        <dbReference type="ARBA" id="ARBA00022741"/>
    </source>
</evidence>
<dbReference type="Gene3D" id="1.20.120.960">
    <property type="entry name" value="Histidine kinase NarX, sensor domain"/>
    <property type="match status" value="1"/>
</dbReference>
<comment type="caution">
    <text evidence="19">The sequence shown here is derived from an EMBL/GenBank/DDBJ whole genome shotgun (WGS) entry which is preliminary data.</text>
</comment>
<evidence type="ECO:0000256" key="4">
    <source>
        <dbReference type="ARBA" id="ARBA00022519"/>
    </source>
</evidence>
<dbReference type="InterPro" id="IPR005467">
    <property type="entry name" value="His_kinase_dom"/>
</dbReference>
<feature type="domain" description="HAMP" evidence="18">
    <location>
        <begin position="181"/>
        <end position="234"/>
    </location>
</feature>
<accession>A0ABV7C906</accession>
<evidence type="ECO:0000256" key="1">
    <source>
        <dbReference type="ARBA" id="ARBA00000085"/>
    </source>
</evidence>
<reference evidence="20" key="1">
    <citation type="journal article" date="2019" name="Int. J. Syst. Evol. Microbiol.">
        <title>The Global Catalogue of Microorganisms (GCM) 10K type strain sequencing project: providing services to taxonomists for standard genome sequencing and annotation.</title>
        <authorList>
            <consortium name="The Broad Institute Genomics Platform"/>
            <consortium name="The Broad Institute Genome Sequencing Center for Infectious Disease"/>
            <person name="Wu L."/>
            <person name="Ma J."/>
        </authorList>
    </citation>
    <scope>NUCLEOTIDE SEQUENCE [LARGE SCALE GENOMIC DNA]</scope>
    <source>
        <strain evidence="20">KCTC 62784</strain>
    </source>
</reference>
<evidence type="ECO:0000256" key="14">
    <source>
        <dbReference type="PIRNR" id="PIRNR003167"/>
    </source>
</evidence>
<feature type="transmembrane region" description="Helical" evidence="16">
    <location>
        <begin position="18"/>
        <end position="37"/>
    </location>
</feature>
<dbReference type="SUPFAM" id="SSF158472">
    <property type="entry name" value="HAMP domain-like"/>
    <property type="match status" value="1"/>
</dbReference>
<keyword evidence="8 14" id="KW-0547">Nucleotide-binding</keyword>
<evidence type="ECO:0000256" key="5">
    <source>
        <dbReference type="ARBA" id="ARBA00022553"/>
    </source>
</evidence>
<dbReference type="Gene3D" id="1.10.8.500">
    <property type="entry name" value="HAMP domain in histidine kinase"/>
    <property type="match status" value="1"/>
</dbReference>
<evidence type="ECO:0000256" key="13">
    <source>
        <dbReference type="ARBA" id="ARBA00023136"/>
    </source>
</evidence>
<keyword evidence="11 16" id="KW-1133">Transmembrane helix</keyword>
<keyword evidence="13 14" id="KW-0472">Membrane</keyword>
<dbReference type="EMBL" id="JBHRSE010000078">
    <property type="protein sequence ID" value="MFC3024496.1"/>
    <property type="molecule type" value="Genomic_DNA"/>
</dbReference>
<evidence type="ECO:0000256" key="9">
    <source>
        <dbReference type="ARBA" id="ARBA00022777"/>
    </source>
</evidence>
<evidence type="ECO:0000256" key="12">
    <source>
        <dbReference type="ARBA" id="ARBA00023012"/>
    </source>
</evidence>
<evidence type="ECO:0000256" key="2">
    <source>
        <dbReference type="ARBA" id="ARBA00004429"/>
    </source>
</evidence>
<evidence type="ECO:0000256" key="11">
    <source>
        <dbReference type="ARBA" id="ARBA00022989"/>
    </source>
</evidence>
<dbReference type="Pfam" id="PF02518">
    <property type="entry name" value="HATPase_c"/>
    <property type="match status" value="1"/>
</dbReference>
<protein>
    <recommendedName>
        <fullName evidence="14">Sensor protein</fullName>
        <ecNumber evidence="14">2.7.13.3</ecNumber>
    </recommendedName>
</protein>
<dbReference type="InterPro" id="IPR016380">
    <property type="entry name" value="Sig_transdc_His_kin_NarX/NarQ"/>
</dbReference>
<dbReference type="Pfam" id="PF13675">
    <property type="entry name" value="PilJ"/>
    <property type="match status" value="1"/>
</dbReference>
<sequence length="605" mass="69417">MFIDRFQAWCQCSFVKKISIIIVAFSLLSTTGMIISAQTSKSIQGNAHMINRVGAMRMQSYRILAFSEPASRNQARAEVQRLQAALTAPTFTTFIADEHFVEAYDAILQLWQSDTKNILLSSADSTQKRQAVEALIAKLNVLISQIDQHTENNIRAIATTQHVFFLLTLVFLFLAFSALHKHLFTPWRALLHIANAVREGDFNQRFQSRYDRDEMAVLGNALNDMSSQLKQTYDDLEQRVHTKTQELERQNQYLDFLYRSGRSFNRHRLSVDALASLFNELMLITNLQRVTFYPGEHLRYVLDKKMDYQSATCQHATLSLMTQSWPVSDDSREYGRLETMSAHAIPTAQKQLIATFCDSFTQYLGAFIQEQQTHQLLVLEERQTIARELHDSIAQSLSFLKIKSGILRIQSDNLTPLQHQLLEEISQEITSAYHQLRELLVTFRLKLDEGCLANAIQNTITEYNEKLGFAINLRNEWPEHGIQPQQAIHILHIIREALSNIYKHSGATEVMVSLRYDRETQRDKQCTLTISDNGVGISQHHQARGHHYGLTIIADRVNALPGQLNIDSQEQQGTRLLIRFSPSHKDEYEYSKCSENITIDCHVSR</sequence>
<dbReference type="Pfam" id="PF00672">
    <property type="entry name" value="HAMP"/>
    <property type="match status" value="1"/>
</dbReference>
<feature type="coiled-coil region" evidence="15">
    <location>
        <begin position="226"/>
        <end position="253"/>
    </location>
</feature>
<evidence type="ECO:0000256" key="3">
    <source>
        <dbReference type="ARBA" id="ARBA00022475"/>
    </source>
</evidence>
<evidence type="ECO:0000256" key="6">
    <source>
        <dbReference type="ARBA" id="ARBA00022679"/>
    </source>
</evidence>
<dbReference type="InterPro" id="IPR029095">
    <property type="entry name" value="NarX-like_N"/>
</dbReference>
<gene>
    <name evidence="19" type="ORF">ACFODT_11745</name>
</gene>
<evidence type="ECO:0000259" key="18">
    <source>
        <dbReference type="PROSITE" id="PS50885"/>
    </source>
</evidence>
<keyword evidence="12 14" id="KW-0902">Two-component regulatory system</keyword>
<keyword evidence="5" id="KW-0597">Phosphoprotein</keyword>
<dbReference type="SMART" id="SM00387">
    <property type="entry name" value="HATPase_c"/>
    <property type="match status" value="1"/>
</dbReference>
<dbReference type="InterPro" id="IPR003660">
    <property type="entry name" value="HAMP_dom"/>
</dbReference>
<keyword evidence="9 14" id="KW-0418">Kinase</keyword>
<evidence type="ECO:0000256" key="10">
    <source>
        <dbReference type="ARBA" id="ARBA00022840"/>
    </source>
</evidence>
<keyword evidence="7 16" id="KW-0812">Transmembrane</keyword>
<dbReference type="CDD" id="cd16917">
    <property type="entry name" value="HATPase_UhpB-NarQ-NarX-like"/>
    <property type="match status" value="1"/>
</dbReference>
<proteinExistence type="predicted"/>
<evidence type="ECO:0000256" key="7">
    <source>
        <dbReference type="ARBA" id="ARBA00022692"/>
    </source>
</evidence>
<dbReference type="InterPro" id="IPR050482">
    <property type="entry name" value="Sensor_HK_TwoCompSys"/>
</dbReference>
<dbReference type="CDD" id="cd06225">
    <property type="entry name" value="HAMP"/>
    <property type="match status" value="1"/>
</dbReference>
<dbReference type="PROSITE" id="PS50885">
    <property type="entry name" value="HAMP"/>
    <property type="match status" value="1"/>
</dbReference>
<evidence type="ECO:0000259" key="17">
    <source>
        <dbReference type="PROSITE" id="PS50109"/>
    </source>
</evidence>
<dbReference type="InterPro" id="IPR036890">
    <property type="entry name" value="HATPase_C_sf"/>
</dbReference>
<dbReference type="SUPFAM" id="SSF55874">
    <property type="entry name" value="ATPase domain of HSP90 chaperone/DNA topoisomerase II/histidine kinase"/>
    <property type="match status" value="1"/>
</dbReference>
<dbReference type="Gene3D" id="3.30.565.10">
    <property type="entry name" value="Histidine kinase-like ATPase, C-terminal domain"/>
    <property type="match status" value="1"/>
</dbReference>
<keyword evidence="15" id="KW-0175">Coiled coil</keyword>
<evidence type="ECO:0000256" key="16">
    <source>
        <dbReference type="SAM" id="Phobius"/>
    </source>
</evidence>
<dbReference type="Pfam" id="PF07730">
    <property type="entry name" value="HisKA_3"/>
    <property type="match status" value="1"/>
</dbReference>
<keyword evidence="20" id="KW-1185">Reference proteome</keyword>
<dbReference type="PIRSF" id="PIRSF003167">
    <property type="entry name" value="STHK_NarX/NarQ"/>
    <property type="match status" value="1"/>
</dbReference>
<organism evidence="19 20">
    <name type="scientific">Vibrio zhugei</name>
    <dbReference type="NCBI Taxonomy" id="2479546"/>
    <lineage>
        <taxon>Bacteria</taxon>
        <taxon>Pseudomonadati</taxon>
        <taxon>Pseudomonadota</taxon>
        <taxon>Gammaproteobacteria</taxon>
        <taxon>Vibrionales</taxon>
        <taxon>Vibrionaceae</taxon>
        <taxon>Vibrio</taxon>
    </lineage>
</organism>
<keyword evidence="3 14" id="KW-1003">Cell membrane</keyword>
<dbReference type="Gene3D" id="1.20.5.1930">
    <property type="match status" value="1"/>
</dbReference>
<keyword evidence="10 14" id="KW-0067">ATP-binding</keyword>
<dbReference type="RefSeq" id="WP_123016628.1">
    <property type="nucleotide sequence ID" value="NZ_AP024911.1"/>
</dbReference>
<comment type="subcellular location">
    <subcellularLocation>
        <location evidence="2">Cell inner membrane</location>
        <topology evidence="2">Multi-pass membrane protein</topology>
    </subcellularLocation>
</comment>
<dbReference type="Proteomes" id="UP001595384">
    <property type="component" value="Unassembled WGS sequence"/>
</dbReference>
<evidence type="ECO:0000313" key="19">
    <source>
        <dbReference type="EMBL" id="MFC3024496.1"/>
    </source>
</evidence>
<dbReference type="PANTHER" id="PTHR24421">
    <property type="entry name" value="NITRATE/NITRITE SENSOR PROTEIN NARX-RELATED"/>
    <property type="match status" value="1"/>
</dbReference>
<dbReference type="InterPro" id="IPR011712">
    <property type="entry name" value="Sig_transdc_His_kin_sub3_dim/P"/>
</dbReference>
<feature type="domain" description="Histidine kinase" evidence="17">
    <location>
        <begin position="384"/>
        <end position="584"/>
    </location>
</feature>
<feature type="transmembrane region" description="Helical" evidence="16">
    <location>
        <begin position="163"/>
        <end position="180"/>
    </location>
</feature>
<name>A0ABV7C906_9VIBR</name>
<keyword evidence="4 14" id="KW-0997">Cell inner membrane</keyword>
<keyword evidence="6 14" id="KW-0808">Transferase</keyword>
<dbReference type="PROSITE" id="PS50109">
    <property type="entry name" value="HIS_KIN"/>
    <property type="match status" value="1"/>
</dbReference>
<dbReference type="InterPro" id="IPR003594">
    <property type="entry name" value="HATPase_dom"/>
</dbReference>
<evidence type="ECO:0000256" key="15">
    <source>
        <dbReference type="SAM" id="Coils"/>
    </source>
</evidence>
<dbReference type="SMART" id="SM00304">
    <property type="entry name" value="HAMP"/>
    <property type="match status" value="1"/>
</dbReference>
<dbReference type="GO" id="GO:0016301">
    <property type="term" value="F:kinase activity"/>
    <property type="evidence" value="ECO:0007669"/>
    <property type="project" value="UniProtKB-KW"/>
</dbReference>
<dbReference type="InterPro" id="IPR042295">
    <property type="entry name" value="NarX-like_N_sf"/>
</dbReference>
<evidence type="ECO:0000313" key="20">
    <source>
        <dbReference type="Proteomes" id="UP001595384"/>
    </source>
</evidence>
<comment type="catalytic activity">
    <reaction evidence="1 14">
        <text>ATP + protein L-histidine = ADP + protein N-phospho-L-histidine.</text>
        <dbReference type="EC" id="2.7.13.3"/>
    </reaction>
</comment>
<dbReference type="CDD" id="cd22900">
    <property type="entry name" value="NarX_sensor"/>
    <property type="match status" value="1"/>
</dbReference>
<dbReference type="EC" id="2.7.13.3" evidence="14"/>
<dbReference type="PANTHER" id="PTHR24421:SF51">
    <property type="entry name" value="NITRATE_NITRITE SENSOR PROTEIN NARX"/>
    <property type="match status" value="1"/>
</dbReference>